<evidence type="ECO:0000313" key="1">
    <source>
        <dbReference type="EMBL" id="MDP9820519.1"/>
    </source>
</evidence>
<reference evidence="1 2" key="1">
    <citation type="submission" date="2023-07" db="EMBL/GenBank/DDBJ databases">
        <title>Sequencing the genomes of 1000 actinobacteria strains.</title>
        <authorList>
            <person name="Klenk H.-P."/>
        </authorList>
    </citation>
    <scope>NUCLEOTIDE SEQUENCE [LARGE SCALE GENOMIC DNA]</scope>
    <source>
        <strain evidence="1 2">GD13</strain>
    </source>
</reference>
<dbReference type="RefSeq" id="WP_068124331.1">
    <property type="nucleotide sequence ID" value="NZ_CCXJ01000703.1"/>
</dbReference>
<name>A0ABT9NJC0_9ACTN</name>
<organism evidence="1 2">
    <name type="scientific">Nocardioides massiliensis</name>
    <dbReference type="NCBI Taxonomy" id="1325935"/>
    <lineage>
        <taxon>Bacteria</taxon>
        <taxon>Bacillati</taxon>
        <taxon>Actinomycetota</taxon>
        <taxon>Actinomycetes</taxon>
        <taxon>Propionibacteriales</taxon>
        <taxon>Nocardioidaceae</taxon>
        <taxon>Nocardioides</taxon>
    </lineage>
</organism>
<keyword evidence="2" id="KW-1185">Reference proteome</keyword>
<proteinExistence type="predicted"/>
<evidence type="ECO:0000313" key="2">
    <source>
        <dbReference type="Proteomes" id="UP001240447"/>
    </source>
</evidence>
<dbReference type="EMBL" id="JAUSQM010000001">
    <property type="protein sequence ID" value="MDP9820519.1"/>
    <property type="molecule type" value="Genomic_DNA"/>
</dbReference>
<comment type="caution">
    <text evidence="1">The sequence shown here is derived from an EMBL/GenBank/DDBJ whole genome shotgun (WGS) entry which is preliminary data.</text>
</comment>
<accession>A0ABT9NJC0</accession>
<dbReference type="Proteomes" id="UP001240447">
    <property type="component" value="Unassembled WGS sequence"/>
</dbReference>
<protein>
    <submittedName>
        <fullName evidence="1">Uncharacterized protein</fullName>
    </submittedName>
</protein>
<sequence length="62" mass="6902">MTDDLLRGWRQLAIALLRKAGGSVVMRGDDALDIDPDDYMVQVTEHPTRDFVSVRLVGDGDE</sequence>
<gene>
    <name evidence="1" type="ORF">J2S59_000328</name>
</gene>